<dbReference type="AlphaFoldDB" id="A0A382XDD6"/>
<dbReference type="GO" id="GO:0004664">
    <property type="term" value="F:prephenate dehydratase activity"/>
    <property type="evidence" value="ECO:0007669"/>
    <property type="project" value="UniProtKB-EC"/>
</dbReference>
<dbReference type="PROSITE" id="PS00858">
    <property type="entry name" value="PREPHENATE_DEHYDR_2"/>
    <property type="match status" value="1"/>
</dbReference>
<dbReference type="CDD" id="cd04905">
    <property type="entry name" value="ACT_CM-PDT"/>
    <property type="match status" value="1"/>
</dbReference>
<dbReference type="PANTHER" id="PTHR21022">
    <property type="entry name" value="PREPHENATE DEHYDRATASE P PROTEIN"/>
    <property type="match status" value="1"/>
</dbReference>
<evidence type="ECO:0000256" key="7">
    <source>
        <dbReference type="ARBA" id="ARBA00047848"/>
    </source>
</evidence>
<dbReference type="InterPro" id="IPR018528">
    <property type="entry name" value="Preph_deHydtase_CS"/>
</dbReference>
<keyword evidence="3" id="KW-0028">Amino-acid biosynthesis</keyword>
<dbReference type="GO" id="GO:0009094">
    <property type="term" value="P:L-phenylalanine biosynthetic process"/>
    <property type="evidence" value="ECO:0007669"/>
    <property type="project" value="UniProtKB-KW"/>
</dbReference>
<dbReference type="Gene3D" id="3.40.190.10">
    <property type="entry name" value="Periplasmic binding protein-like II"/>
    <property type="match status" value="1"/>
</dbReference>
<dbReference type="SUPFAM" id="SSF53850">
    <property type="entry name" value="Periplasmic binding protein-like II"/>
    <property type="match status" value="1"/>
</dbReference>
<organism evidence="10">
    <name type="scientific">marine metagenome</name>
    <dbReference type="NCBI Taxonomy" id="408172"/>
    <lineage>
        <taxon>unclassified sequences</taxon>
        <taxon>metagenomes</taxon>
        <taxon>ecological metagenomes</taxon>
    </lineage>
</organism>
<feature type="domain" description="ACT" evidence="9">
    <location>
        <begin position="98"/>
        <end position="175"/>
    </location>
</feature>
<accession>A0A382XDD6</accession>
<comment type="pathway">
    <text evidence="1">Amino-acid biosynthesis; L-phenylalanine biosynthesis; phenylpyruvate from prephenate: step 1/1.</text>
</comment>
<evidence type="ECO:0000256" key="2">
    <source>
        <dbReference type="ARBA" id="ARBA00013147"/>
    </source>
</evidence>
<dbReference type="EC" id="4.2.1.51" evidence="2"/>
<dbReference type="InterPro" id="IPR002912">
    <property type="entry name" value="ACT_dom"/>
</dbReference>
<dbReference type="PROSITE" id="PS51171">
    <property type="entry name" value="PREPHENATE_DEHYDR_3"/>
    <property type="match status" value="1"/>
</dbReference>
<dbReference type="PANTHER" id="PTHR21022:SF19">
    <property type="entry name" value="PREPHENATE DEHYDRATASE-RELATED"/>
    <property type="match status" value="1"/>
</dbReference>
<dbReference type="PROSITE" id="PS00857">
    <property type="entry name" value="PREPHENATE_DEHYDR_1"/>
    <property type="match status" value="1"/>
</dbReference>
<name>A0A382XDD6_9ZZZZ</name>
<dbReference type="FunFam" id="3.30.70.260:FF:000012">
    <property type="entry name" value="Prephenate dehydratase"/>
    <property type="match status" value="1"/>
</dbReference>
<dbReference type="GO" id="GO:0005737">
    <property type="term" value="C:cytoplasm"/>
    <property type="evidence" value="ECO:0007669"/>
    <property type="project" value="TreeGrafter"/>
</dbReference>
<dbReference type="EMBL" id="UINC01166423">
    <property type="protein sequence ID" value="SVD68371.1"/>
    <property type="molecule type" value="Genomic_DNA"/>
</dbReference>
<feature type="domain" description="Prephenate dehydratase" evidence="8">
    <location>
        <begin position="1"/>
        <end position="84"/>
    </location>
</feature>
<evidence type="ECO:0000259" key="8">
    <source>
        <dbReference type="PROSITE" id="PS51171"/>
    </source>
</evidence>
<dbReference type="Pfam" id="PF01842">
    <property type="entry name" value="ACT"/>
    <property type="match status" value="1"/>
</dbReference>
<proteinExistence type="predicted"/>
<protein>
    <recommendedName>
        <fullName evidence="2">prephenate dehydratase</fullName>
        <ecNumber evidence="2">4.2.1.51</ecNumber>
    </recommendedName>
</protein>
<sequence>IKLIKRIYGHPQSLAQCKKWIYNNIPQAELISVASNTSGALSLKKPGDACIGAEIIADYYSLEIIYKNIQDYSNNSTRFLIIGNSTSTATGFDKTSLLIRPPNTGDSGSLHRLLEPFTNNEINLSRIESRPSKTRNWNYVFFIDIDGHIEDENVQKTIETLEDMTVEIKFLGSYPKIQYK</sequence>
<feature type="non-terminal residue" evidence="10">
    <location>
        <position position="1"/>
    </location>
</feature>
<evidence type="ECO:0000256" key="5">
    <source>
        <dbReference type="ARBA" id="ARBA00023222"/>
    </source>
</evidence>
<dbReference type="InterPro" id="IPR001086">
    <property type="entry name" value="Preph_deHydtase"/>
</dbReference>
<dbReference type="Pfam" id="PF00800">
    <property type="entry name" value="PDT"/>
    <property type="match status" value="1"/>
</dbReference>
<evidence type="ECO:0000313" key="10">
    <source>
        <dbReference type="EMBL" id="SVD68371.1"/>
    </source>
</evidence>
<keyword evidence="6" id="KW-0456">Lyase</keyword>
<evidence type="ECO:0000259" key="9">
    <source>
        <dbReference type="PROSITE" id="PS51671"/>
    </source>
</evidence>
<gene>
    <name evidence="10" type="ORF">METZ01_LOCUS421225</name>
</gene>
<evidence type="ECO:0000256" key="6">
    <source>
        <dbReference type="ARBA" id="ARBA00023239"/>
    </source>
</evidence>
<keyword evidence="5" id="KW-0584">Phenylalanine biosynthesis</keyword>
<comment type="catalytic activity">
    <reaction evidence="7">
        <text>prephenate + H(+) = 3-phenylpyruvate + CO2 + H2O</text>
        <dbReference type="Rhea" id="RHEA:21648"/>
        <dbReference type="ChEBI" id="CHEBI:15377"/>
        <dbReference type="ChEBI" id="CHEBI:15378"/>
        <dbReference type="ChEBI" id="CHEBI:16526"/>
        <dbReference type="ChEBI" id="CHEBI:18005"/>
        <dbReference type="ChEBI" id="CHEBI:29934"/>
        <dbReference type="EC" id="4.2.1.51"/>
    </reaction>
</comment>
<evidence type="ECO:0000256" key="1">
    <source>
        <dbReference type="ARBA" id="ARBA00004741"/>
    </source>
</evidence>
<dbReference type="SUPFAM" id="SSF55021">
    <property type="entry name" value="ACT-like"/>
    <property type="match status" value="1"/>
</dbReference>
<evidence type="ECO:0000256" key="3">
    <source>
        <dbReference type="ARBA" id="ARBA00022605"/>
    </source>
</evidence>
<dbReference type="PROSITE" id="PS51671">
    <property type="entry name" value="ACT"/>
    <property type="match status" value="1"/>
</dbReference>
<evidence type="ECO:0000256" key="4">
    <source>
        <dbReference type="ARBA" id="ARBA00023141"/>
    </source>
</evidence>
<keyword evidence="4" id="KW-0057">Aromatic amino acid biosynthesis</keyword>
<dbReference type="Gene3D" id="3.30.70.260">
    <property type="match status" value="1"/>
</dbReference>
<dbReference type="InterPro" id="IPR045865">
    <property type="entry name" value="ACT-like_dom_sf"/>
</dbReference>
<reference evidence="10" key="1">
    <citation type="submission" date="2018-05" db="EMBL/GenBank/DDBJ databases">
        <authorList>
            <person name="Lanie J.A."/>
            <person name="Ng W.-L."/>
            <person name="Kazmierczak K.M."/>
            <person name="Andrzejewski T.M."/>
            <person name="Davidsen T.M."/>
            <person name="Wayne K.J."/>
            <person name="Tettelin H."/>
            <person name="Glass J.I."/>
            <person name="Rusch D."/>
            <person name="Podicherti R."/>
            <person name="Tsui H.-C.T."/>
            <person name="Winkler M.E."/>
        </authorList>
    </citation>
    <scope>NUCLEOTIDE SEQUENCE</scope>
</reference>